<dbReference type="PANTHER" id="PTHR32487:SF13">
    <property type="entry name" value="LOW QUALITY PROTEIN: IRIDOID SYNTHASE-LIKE"/>
    <property type="match status" value="1"/>
</dbReference>
<dbReference type="PANTHER" id="PTHR32487">
    <property type="entry name" value="3-OXO-DELTA(4,5)-STEROID 5-BETA-REDUCTASE"/>
    <property type="match status" value="1"/>
</dbReference>
<dbReference type="EMBL" id="JAAIUW010000008">
    <property type="protein sequence ID" value="KAF7820941.1"/>
    <property type="molecule type" value="Genomic_DNA"/>
</dbReference>
<dbReference type="SUPFAM" id="SSF51735">
    <property type="entry name" value="NAD(P)-binding Rossmann-fold domains"/>
    <property type="match status" value="1"/>
</dbReference>
<dbReference type="Gene3D" id="3.40.50.720">
    <property type="entry name" value="NAD(P)-binding Rossmann-like Domain"/>
    <property type="match status" value="1"/>
</dbReference>
<accession>A0A834WIT0</accession>
<keyword evidence="2" id="KW-1185">Reference proteome</keyword>
<reference evidence="1" key="1">
    <citation type="submission" date="2020-09" db="EMBL/GenBank/DDBJ databases">
        <title>Genome-Enabled Discovery of Anthraquinone Biosynthesis in Senna tora.</title>
        <authorList>
            <person name="Kang S.-H."/>
            <person name="Pandey R.P."/>
            <person name="Lee C.-M."/>
            <person name="Sim J.-S."/>
            <person name="Jeong J.-T."/>
            <person name="Choi B.-S."/>
            <person name="Jung M."/>
            <person name="Ginzburg D."/>
            <person name="Zhao K."/>
            <person name="Won S.Y."/>
            <person name="Oh T.-J."/>
            <person name="Yu Y."/>
            <person name="Kim N.-H."/>
            <person name="Lee O.R."/>
            <person name="Lee T.-H."/>
            <person name="Bashyal P."/>
            <person name="Kim T.-S."/>
            <person name="Lee W.-H."/>
            <person name="Kawkins C."/>
            <person name="Kim C.-K."/>
            <person name="Kim J.S."/>
            <person name="Ahn B.O."/>
            <person name="Rhee S.Y."/>
            <person name="Sohng J.K."/>
        </authorList>
    </citation>
    <scope>NUCLEOTIDE SEQUENCE</scope>
    <source>
        <tissue evidence="1">Leaf</tissue>
    </source>
</reference>
<dbReference type="AlphaFoldDB" id="A0A834WIT0"/>
<comment type="caution">
    <text evidence="1">The sequence shown here is derived from an EMBL/GenBank/DDBJ whole genome shotgun (WGS) entry which is preliminary data.</text>
</comment>
<protein>
    <submittedName>
        <fullName evidence="1">3-oxo-Delta(4,5)-steroid 5-beta-reductase-like</fullName>
    </submittedName>
</protein>
<dbReference type="OrthoDB" id="1731983at2759"/>
<name>A0A834WIT0_9FABA</name>
<evidence type="ECO:0000313" key="2">
    <source>
        <dbReference type="Proteomes" id="UP000634136"/>
    </source>
</evidence>
<evidence type="ECO:0000313" key="1">
    <source>
        <dbReference type="EMBL" id="KAF7820941.1"/>
    </source>
</evidence>
<dbReference type="Proteomes" id="UP000634136">
    <property type="component" value="Unassembled WGS sequence"/>
</dbReference>
<organism evidence="1 2">
    <name type="scientific">Senna tora</name>
    <dbReference type="NCBI Taxonomy" id="362788"/>
    <lineage>
        <taxon>Eukaryota</taxon>
        <taxon>Viridiplantae</taxon>
        <taxon>Streptophyta</taxon>
        <taxon>Embryophyta</taxon>
        <taxon>Tracheophyta</taxon>
        <taxon>Spermatophyta</taxon>
        <taxon>Magnoliopsida</taxon>
        <taxon>eudicotyledons</taxon>
        <taxon>Gunneridae</taxon>
        <taxon>Pentapetalae</taxon>
        <taxon>rosids</taxon>
        <taxon>fabids</taxon>
        <taxon>Fabales</taxon>
        <taxon>Fabaceae</taxon>
        <taxon>Caesalpinioideae</taxon>
        <taxon>Cassia clade</taxon>
        <taxon>Senna</taxon>
    </lineage>
</organism>
<gene>
    <name evidence="1" type="ORF">G2W53_026396</name>
</gene>
<proteinExistence type="predicted"/>
<sequence length="154" mass="18027">MGPIFDPVLSKQLAPHEPPFHDSMPRLPNPNFYYALENFVATYTPSVTYSAHRSSIIYSRRVYQEDTWEHFCHMTDAGVLAEQHVWAAVTDVAKNEAFNCTNGDVFMWKRMWKVMSEDFDVEYVEYKEGEEFDIEEWMSKKGGAWDEIVERNGL</sequence>
<dbReference type="InterPro" id="IPR036291">
    <property type="entry name" value="NAD(P)-bd_dom_sf"/>
</dbReference>